<reference evidence="3" key="1">
    <citation type="submission" date="2021-02" db="EMBL/GenBank/DDBJ databases">
        <authorList>
            <person name="Palmer J.M."/>
        </authorList>
    </citation>
    <scope>NUCLEOTIDE SEQUENCE</scope>
    <source>
        <strain evidence="3">SCRP734</strain>
    </source>
</reference>
<name>A0A8T1WFS4_9STRA</name>
<dbReference type="InterPro" id="IPR001752">
    <property type="entry name" value="Kinesin_motor_dom"/>
</dbReference>
<proteinExistence type="inferred from homology"/>
<feature type="domain" description="Kinesin motor" evidence="2">
    <location>
        <begin position="1"/>
        <end position="205"/>
    </location>
</feature>
<dbReference type="SMART" id="SM00129">
    <property type="entry name" value="KISc"/>
    <property type="match status" value="1"/>
</dbReference>
<dbReference type="GO" id="GO:0003777">
    <property type="term" value="F:microtubule motor activity"/>
    <property type="evidence" value="ECO:0007669"/>
    <property type="project" value="InterPro"/>
</dbReference>
<comment type="caution">
    <text evidence="1">Lacks conserved residue(s) required for the propagation of feature annotation.</text>
</comment>
<gene>
    <name evidence="3" type="ORF">PHYPSEUDO_002734</name>
</gene>
<dbReference type="InterPro" id="IPR027640">
    <property type="entry name" value="Kinesin-like_fam"/>
</dbReference>
<evidence type="ECO:0000313" key="4">
    <source>
        <dbReference type="Proteomes" id="UP000694044"/>
    </source>
</evidence>
<evidence type="ECO:0000259" key="2">
    <source>
        <dbReference type="PROSITE" id="PS50067"/>
    </source>
</evidence>
<accession>A0A8T1WFS4</accession>
<dbReference type="GO" id="GO:0008017">
    <property type="term" value="F:microtubule binding"/>
    <property type="evidence" value="ECO:0007669"/>
    <property type="project" value="InterPro"/>
</dbReference>
<dbReference type="OrthoDB" id="3176171at2759"/>
<dbReference type="GO" id="GO:0007018">
    <property type="term" value="P:microtubule-based movement"/>
    <property type="evidence" value="ECO:0007669"/>
    <property type="project" value="InterPro"/>
</dbReference>
<dbReference type="GO" id="GO:0005524">
    <property type="term" value="F:ATP binding"/>
    <property type="evidence" value="ECO:0007669"/>
    <property type="project" value="InterPro"/>
</dbReference>
<keyword evidence="4" id="KW-1185">Reference proteome</keyword>
<dbReference type="PROSITE" id="PS50067">
    <property type="entry name" value="KINESIN_MOTOR_2"/>
    <property type="match status" value="1"/>
</dbReference>
<protein>
    <recommendedName>
        <fullName evidence="2">Kinesin motor domain-containing protein</fullName>
    </recommendedName>
</protein>
<comment type="caution">
    <text evidence="3">The sequence shown here is derived from an EMBL/GenBank/DDBJ whole genome shotgun (WGS) entry which is preliminary data.</text>
</comment>
<dbReference type="AlphaFoldDB" id="A0A8T1WFS4"/>
<dbReference type="Proteomes" id="UP000694044">
    <property type="component" value="Unassembled WGS sequence"/>
</dbReference>
<dbReference type="EMBL" id="JAGDFM010000015">
    <property type="protein sequence ID" value="KAG7392025.1"/>
    <property type="molecule type" value="Genomic_DNA"/>
</dbReference>
<comment type="similarity">
    <text evidence="1">Belongs to the TRAFAC class myosin-kinesin ATPase superfamily. Kinesin family.</text>
</comment>
<dbReference type="Pfam" id="PF00225">
    <property type="entry name" value="Kinesin"/>
    <property type="match status" value="2"/>
</dbReference>
<organism evidence="3 4">
    <name type="scientific">Phytophthora pseudosyringae</name>
    <dbReference type="NCBI Taxonomy" id="221518"/>
    <lineage>
        <taxon>Eukaryota</taxon>
        <taxon>Sar</taxon>
        <taxon>Stramenopiles</taxon>
        <taxon>Oomycota</taxon>
        <taxon>Peronosporomycetes</taxon>
        <taxon>Peronosporales</taxon>
        <taxon>Peronosporaceae</taxon>
        <taxon>Phytophthora</taxon>
    </lineage>
</organism>
<sequence>MVGSIGDFSRGIIPRAEEQVMKTNQELEHQGWTYFIEVSAVQVYNEQVSDLFHPSGDKGVSIHLRNNKVSIPGLTQVPVNSSGEVNKLLQQAMRGRKTASTAMNTSSSRSHCVFTLHLVGSNPAHGDMLCGQLKVVDLAGSGRIARSKVKGNDHIPFRRSKLTSLLKDSFLTGGKVQMIVNVSSDRESALETLQSLRFATMANACALGTPNRRAIPKRSKK</sequence>
<evidence type="ECO:0000313" key="3">
    <source>
        <dbReference type="EMBL" id="KAG7392025.1"/>
    </source>
</evidence>
<dbReference type="PANTHER" id="PTHR47972">
    <property type="entry name" value="KINESIN-LIKE PROTEIN KLP-3"/>
    <property type="match status" value="1"/>
</dbReference>
<evidence type="ECO:0000256" key="1">
    <source>
        <dbReference type="PROSITE-ProRule" id="PRU00283"/>
    </source>
</evidence>